<sequence length="219" mass="23511">MSPAEPRWSTVLFDLDGTLLDTIGLIIESFHATFAEAGIPPFSDDEVRSWIGLTLEDTFRPIAPDRVEELVETYRRINRAKHDDQVRAFRGVRSLLLFLEQEGVEIGVVTAKYPGLAHRGIEVSGLPAVPLLIGNGDVPRNKPAPDPILRAMHLSGSAPEDTVYVGDAPTDIRAGQAAGVATIGVTWGAASRDDVAAAGPTHLVDTLEQLRACLLPATC</sequence>
<dbReference type="InterPro" id="IPR006439">
    <property type="entry name" value="HAD-SF_hydro_IA"/>
</dbReference>
<accession>A0A839R1K9</accession>
<dbReference type="SUPFAM" id="SSF56784">
    <property type="entry name" value="HAD-like"/>
    <property type="match status" value="1"/>
</dbReference>
<dbReference type="AlphaFoldDB" id="A0A839R1K9"/>
<organism evidence="1 2">
    <name type="scientific">Helcobacillus massiliensis</name>
    <dbReference type="NCBI Taxonomy" id="521392"/>
    <lineage>
        <taxon>Bacteria</taxon>
        <taxon>Bacillati</taxon>
        <taxon>Actinomycetota</taxon>
        <taxon>Actinomycetes</taxon>
        <taxon>Micrococcales</taxon>
        <taxon>Dermabacteraceae</taxon>
        <taxon>Helcobacillus</taxon>
    </lineage>
</organism>
<dbReference type="InterPro" id="IPR023198">
    <property type="entry name" value="PGP-like_dom2"/>
</dbReference>
<dbReference type="InterPro" id="IPR023214">
    <property type="entry name" value="HAD_sf"/>
</dbReference>
<dbReference type="Proteomes" id="UP000568050">
    <property type="component" value="Unassembled WGS sequence"/>
</dbReference>
<dbReference type="SFLD" id="SFLDG01129">
    <property type="entry name" value="C1.5:_HAD__Beta-PGM__Phosphata"/>
    <property type="match status" value="1"/>
</dbReference>
<dbReference type="Gene3D" id="1.10.150.240">
    <property type="entry name" value="Putative phosphatase, domain 2"/>
    <property type="match status" value="1"/>
</dbReference>
<dbReference type="PANTHER" id="PTHR43434:SF26">
    <property type="entry name" value="PYROPHOSPHATASE PPAX"/>
    <property type="match status" value="1"/>
</dbReference>
<name>A0A839R1K9_9MICO</name>
<comment type="caution">
    <text evidence="1">The sequence shown here is derived from an EMBL/GenBank/DDBJ whole genome shotgun (WGS) entry which is preliminary data.</text>
</comment>
<dbReference type="InterPro" id="IPR041492">
    <property type="entry name" value="HAD_2"/>
</dbReference>
<gene>
    <name evidence="1" type="ORF">FHX50_002160</name>
</gene>
<dbReference type="RefSeq" id="WP_183377182.1">
    <property type="nucleotide sequence ID" value="NZ_JACHWP010000014.1"/>
</dbReference>
<dbReference type="GO" id="GO:0008967">
    <property type="term" value="F:phosphoglycolate phosphatase activity"/>
    <property type="evidence" value="ECO:0007669"/>
    <property type="project" value="TreeGrafter"/>
</dbReference>
<evidence type="ECO:0000313" key="1">
    <source>
        <dbReference type="EMBL" id="MBB3023857.1"/>
    </source>
</evidence>
<dbReference type="Pfam" id="PF13419">
    <property type="entry name" value="HAD_2"/>
    <property type="match status" value="1"/>
</dbReference>
<dbReference type="GO" id="GO:0004427">
    <property type="term" value="F:inorganic diphosphate phosphatase activity"/>
    <property type="evidence" value="ECO:0007669"/>
    <property type="project" value="UniProtKB-EC"/>
</dbReference>
<dbReference type="InterPro" id="IPR050155">
    <property type="entry name" value="HAD-like_hydrolase_sf"/>
</dbReference>
<dbReference type="NCBIfam" id="TIGR01509">
    <property type="entry name" value="HAD-SF-IA-v3"/>
    <property type="match status" value="1"/>
</dbReference>
<keyword evidence="2" id="KW-1185">Reference proteome</keyword>
<dbReference type="EMBL" id="JACHWP010000014">
    <property type="protein sequence ID" value="MBB3023857.1"/>
    <property type="molecule type" value="Genomic_DNA"/>
</dbReference>
<dbReference type="Gene3D" id="3.40.50.1000">
    <property type="entry name" value="HAD superfamily/HAD-like"/>
    <property type="match status" value="1"/>
</dbReference>
<dbReference type="EC" id="3.6.1.1" evidence="1"/>
<keyword evidence="1" id="KW-0378">Hydrolase</keyword>
<dbReference type="InterPro" id="IPR036412">
    <property type="entry name" value="HAD-like_sf"/>
</dbReference>
<protein>
    <submittedName>
        <fullName evidence="1">Pyrophosphatase PpaX</fullName>
        <ecNumber evidence="1">3.6.1.1</ecNumber>
    </submittedName>
</protein>
<dbReference type="GO" id="GO:0005829">
    <property type="term" value="C:cytosol"/>
    <property type="evidence" value="ECO:0007669"/>
    <property type="project" value="TreeGrafter"/>
</dbReference>
<dbReference type="PANTHER" id="PTHR43434">
    <property type="entry name" value="PHOSPHOGLYCOLATE PHOSPHATASE"/>
    <property type="match status" value="1"/>
</dbReference>
<evidence type="ECO:0000313" key="2">
    <source>
        <dbReference type="Proteomes" id="UP000568050"/>
    </source>
</evidence>
<dbReference type="SFLD" id="SFLDG01135">
    <property type="entry name" value="C1.5.6:_HAD__Beta-PGM__Phospha"/>
    <property type="match status" value="1"/>
</dbReference>
<dbReference type="GO" id="GO:0006281">
    <property type="term" value="P:DNA repair"/>
    <property type="evidence" value="ECO:0007669"/>
    <property type="project" value="TreeGrafter"/>
</dbReference>
<reference evidence="1 2" key="1">
    <citation type="submission" date="2020-08" db="EMBL/GenBank/DDBJ databases">
        <title>Sequencing the genomes of 1000 actinobacteria strains.</title>
        <authorList>
            <person name="Klenk H.-P."/>
        </authorList>
    </citation>
    <scope>NUCLEOTIDE SEQUENCE [LARGE SCALE GENOMIC DNA]</scope>
    <source>
        <strain evidence="1 2">DSM 23040</strain>
    </source>
</reference>
<proteinExistence type="predicted"/>
<dbReference type="SFLD" id="SFLDS00003">
    <property type="entry name" value="Haloacid_Dehalogenase"/>
    <property type="match status" value="1"/>
</dbReference>